<accession>A0A839F2M2</accession>
<evidence type="ECO:0000259" key="4">
    <source>
        <dbReference type="Pfam" id="PF07638"/>
    </source>
</evidence>
<dbReference type="PANTHER" id="PTHR43133">
    <property type="entry name" value="RNA POLYMERASE ECF-TYPE SIGMA FACTO"/>
    <property type="match status" value="1"/>
</dbReference>
<evidence type="ECO:0000313" key="6">
    <source>
        <dbReference type="Proteomes" id="UP000550401"/>
    </source>
</evidence>
<evidence type="ECO:0000256" key="3">
    <source>
        <dbReference type="ARBA" id="ARBA00023163"/>
    </source>
</evidence>
<dbReference type="GO" id="GO:0016987">
    <property type="term" value="F:sigma factor activity"/>
    <property type="evidence" value="ECO:0007669"/>
    <property type="project" value="UniProtKB-KW"/>
</dbReference>
<dbReference type="Proteomes" id="UP000550401">
    <property type="component" value="Unassembled WGS sequence"/>
</dbReference>
<protein>
    <submittedName>
        <fullName evidence="5">RNA polymerase sigma factor (TIGR02999 family)</fullName>
    </submittedName>
</protein>
<dbReference type="InterPro" id="IPR053812">
    <property type="entry name" value="HTH_Sigma70_ECF-like"/>
</dbReference>
<keyword evidence="3" id="KW-0804">Transcription</keyword>
<dbReference type="NCBIfam" id="TIGR02999">
    <property type="entry name" value="Sig-70_X6"/>
    <property type="match status" value="1"/>
</dbReference>
<proteinExistence type="predicted"/>
<dbReference type="SUPFAM" id="SSF88659">
    <property type="entry name" value="Sigma3 and sigma4 domains of RNA polymerase sigma factors"/>
    <property type="match status" value="1"/>
</dbReference>
<evidence type="ECO:0000313" key="5">
    <source>
        <dbReference type="EMBL" id="MBA8887330.1"/>
    </source>
</evidence>
<gene>
    <name evidence="5" type="ORF">FHW12_001544</name>
</gene>
<sequence length="177" mass="19446">MNPNPSVPAQSAQEIFAEVYARLKAMAAHHLAAVGPAARVDPTVLVHELFLRMDAQDGLVFEHPAQFFSYAAQAMRHLLLDLARSHRSQRAGGLWQHVTLTANNETLVLESADQVIALDRALESLAEVDARAARVIELRYFAGLTSERAAEALGISKRTADRDWTFALAFLKSELDG</sequence>
<evidence type="ECO:0000256" key="2">
    <source>
        <dbReference type="ARBA" id="ARBA00023082"/>
    </source>
</evidence>
<dbReference type="AlphaFoldDB" id="A0A839F2M2"/>
<organism evidence="5 6">
    <name type="scientific">Dokdonella fugitiva</name>
    <dbReference type="NCBI Taxonomy" id="328517"/>
    <lineage>
        <taxon>Bacteria</taxon>
        <taxon>Pseudomonadati</taxon>
        <taxon>Pseudomonadota</taxon>
        <taxon>Gammaproteobacteria</taxon>
        <taxon>Lysobacterales</taxon>
        <taxon>Rhodanobacteraceae</taxon>
        <taxon>Dokdonella</taxon>
    </lineage>
</organism>
<reference evidence="5 6" key="1">
    <citation type="submission" date="2020-07" db="EMBL/GenBank/DDBJ databases">
        <title>Genomic Encyclopedia of Type Strains, Phase IV (KMG-V): Genome sequencing to study the core and pangenomes of soil and plant-associated prokaryotes.</title>
        <authorList>
            <person name="Whitman W."/>
        </authorList>
    </citation>
    <scope>NUCLEOTIDE SEQUENCE [LARGE SCALE GENOMIC DNA]</scope>
    <source>
        <strain evidence="5 6">RH2WT43</strain>
    </source>
</reference>
<keyword evidence="1" id="KW-0805">Transcription regulation</keyword>
<dbReference type="Gene3D" id="1.10.10.10">
    <property type="entry name" value="Winged helix-like DNA-binding domain superfamily/Winged helix DNA-binding domain"/>
    <property type="match status" value="1"/>
</dbReference>
<dbReference type="InterPro" id="IPR014284">
    <property type="entry name" value="RNA_pol_sigma-70_dom"/>
</dbReference>
<keyword evidence="2" id="KW-0731">Sigma factor</keyword>
<dbReference type="NCBIfam" id="TIGR02937">
    <property type="entry name" value="sigma70-ECF"/>
    <property type="match status" value="1"/>
</dbReference>
<feature type="domain" description="RNA polymerase sigma-70 ECF-like HTH" evidence="4">
    <location>
        <begin position="10"/>
        <end position="176"/>
    </location>
</feature>
<name>A0A839F2M2_9GAMM</name>
<dbReference type="InterPro" id="IPR039425">
    <property type="entry name" value="RNA_pol_sigma-70-like"/>
</dbReference>
<dbReference type="InterPro" id="IPR036388">
    <property type="entry name" value="WH-like_DNA-bd_sf"/>
</dbReference>
<dbReference type="GO" id="GO:0006352">
    <property type="term" value="P:DNA-templated transcription initiation"/>
    <property type="evidence" value="ECO:0007669"/>
    <property type="project" value="InterPro"/>
</dbReference>
<keyword evidence="6" id="KW-1185">Reference proteome</keyword>
<dbReference type="RefSeq" id="WP_182530410.1">
    <property type="nucleotide sequence ID" value="NZ_JACGXL010000002.1"/>
</dbReference>
<evidence type="ECO:0000256" key="1">
    <source>
        <dbReference type="ARBA" id="ARBA00023015"/>
    </source>
</evidence>
<dbReference type="InterPro" id="IPR011517">
    <property type="entry name" value="RNA_pol_sigma70_ECF-like"/>
</dbReference>
<dbReference type="PANTHER" id="PTHR43133:SF39">
    <property type="entry name" value="SIMILAR TO RNA POLYMERASE SIGMA-E FACTOR"/>
    <property type="match status" value="1"/>
</dbReference>
<dbReference type="Pfam" id="PF07638">
    <property type="entry name" value="Sigma70_ECF"/>
    <property type="match status" value="1"/>
</dbReference>
<comment type="caution">
    <text evidence="5">The sequence shown here is derived from an EMBL/GenBank/DDBJ whole genome shotgun (WGS) entry which is preliminary data.</text>
</comment>
<dbReference type="InterPro" id="IPR013324">
    <property type="entry name" value="RNA_pol_sigma_r3/r4-like"/>
</dbReference>
<dbReference type="EMBL" id="JACGXL010000002">
    <property type="protein sequence ID" value="MBA8887330.1"/>
    <property type="molecule type" value="Genomic_DNA"/>
</dbReference>